<accession>A0A0F9NPV7</accession>
<reference evidence="1" key="1">
    <citation type="journal article" date="2015" name="Nature">
        <title>Complex archaea that bridge the gap between prokaryotes and eukaryotes.</title>
        <authorList>
            <person name="Spang A."/>
            <person name="Saw J.H."/>
            <person name="Jorgensen S.L."/>
            <person name="Zaremba-Niedzwiedzka K."/>
            <person name="Martijn J."/>
            <person name="Lind A.E."/>
            <person name="van Eijk R."/>
            <person name="Schleper C."/>
            <person name="Guy L."/>
            <person name="Ettema T.J."/>
        </authorList>
    </citation>
    <scope>NUCLEOTIDE SEQUENCE</scope>
</reference>
<dbReference type="EMBL" id="LAZR01003140">
    <property type="protein sequence ID" value="KKN21530.1"/>
    <property type="molecule type" value="Genomic_DNA"/>
</dbReference>
<sequence length="74" mass="8697">MSNFIFHYNDPDTYYDLARISQFNLLTPLQINYISADVLNVPPITETFTSEPERQLRLEKILIWSNANGDQFRS</sequence>
<evidence type="ECO:0000313" key="1">
    <source>
        <dbReference type="EMBL" id="KKN21530.1"/>
    </source>
</evidence>
<gene>
    <name evidence="1" type="ORF">LCGC14_0924470</name>
</gene>
<organism evidence="1">
    <name type="scientific">marine sediment metagenome</name>
    <dbReference type="NCBI Taxonomy" id="412755"/>
    <lineage>
        <taxon>unclassified sequences</taxon>
        <taxon>metagenomes</taxon>
        <taxon>ecological metagenomes</taxon>
    </lineage>
</organism>
<proteinExistence type="predicted"/>
<dbReference type="AlphaFoldDB" id="A0A0F9NPV7"/>
<comment type="caution">
    <text evidence="1">The sequence shown here is derived from an EMBL/GenBank/DDBJ whole genome shotgun (WGS) entry which is preliminary data.</text>
</comment>
<name>A0A0F9NPV7_9ZZZZ</name>
<protein>
    <submittedName>
        <fullName evidence="1">Uncharacterized protein</fullName>
    </submittedName>
</protein>